<dbReference type="SUPFAM" id="SSF50494">
    <property type="entry name" value="Trypsin-like serine proteases"/>
    <property type="match status" value="1"/>
</dbReference>
<gene>
    <name evidence="1" type="ORF">B0T21DRAFT_51068</name>
</gene>
<name>A0AA40ASU1_9PEZI</name>
<dbReference type="AlphaFoldDB" id="A0AA40ASU1"/>
<proteinExistence type="predicted"/>
<sequence>METQAMLAHLPKIKSFEEALQSQSNIPVLTHPALDRARSYNCELGTVVLTSGLSRTSKDGNHALDFALISIDDARFPGLDAVTNDPCSSAVNAVFANRHLFNEAEVDKLVVKTSVTGTTLGKTAGLATIRRLVEVAPGHNIPIESRELVILSHSQDAPFARKGDSGSVVRDANGRMVGMLWGGLEPGSTNINIDGSPVLMNPPGQWALDLGGITFVTPIKVLLDEMQDGLRKTLGIPVTLRPLAMSSGPSVSTMVIRSEGTDA</sequence>
<organism evidence="1 2">
    <name type="scientific">Apiosordaria backusii</name>
    <dbReference type="NCBI Taxonomy" id="314023"/>
    <lineage>
        <taxon>Eukaryota</taxon>
        <taxon>Fungi</taxon>
        <taxon>Dikarya</taxon>
        <taxon>Ascomycota</taxon>
        <taxon>Pezizomycotina</taxon>
        <taxon>Sordariomycetes</taxon>
        <taxon>Sordariomycetidae</taxon>
        <taxon>Sordariales</taxon>
        <taxon>Lasiosphaeriaceae</taxon>
        <taxon>Apiosordaria</taxon>
    </lineage>
</organism>
<comment type="caution">
    <text evidence="1">The sequence shown here is derived from an EMBL/GenBank/DDBJ whole genome shotgun (WGS) entry which is preliminary data.</text>
</comment>
<keyword evidence="2" id="KW-1185">Reference proteome</keyword>
<dbReference type="EMBL" id="JAUKTV010000012">
    <property type="protein sequence ID" value="KAK0721374.1"/>
    <property type="molecule type" value="Genomic_DNA"/>
</dbReference>
<dbReference type="InterPro" id="IPR009003">
    <property type="entry name" value="Peptidase_S1_PA"/>
</dbReference>
<accession>A0AA40ASU1</accession>
<dbReference type="Proteomes" id="UP001172159">
    <property type="component" value="Unassembled WGS sequence"/>
</dbReference>
<protein>
    <submittedName>
        <fullName evidence="1">Uncharacterized protein</fullName>
    </submittedName>
</protein>
<reference evidence="1" key="1">
    <citation type="submission" date="2023-06" db="EMBL/GenBank/DDBJ databases">
        <title>Genome-scale phylogeny and comparative genomics of the fungal order Sordariales.</title>
        <authorList>
            <consortium name="Lawrence Berkeley National Laboratory"/>
            <person name="Hensen N."/>
            <person name="Bonometti L."/>
            <person name="Westerberg I."/>
            <person name="Brannstrom I.O."/>
            <person name="Guillou S."/>
            <person name="Cros-Aarteil S."/>
            <person name="Calhoun S."/>
            <person name="Haridas S."/>
            <person name="Kuo A."/>
            <person name="Mondo S."/>
            <person name="Pangilinan J."/>
            <person name="Riley R."/>
            <person name="Labutti K."/>
            <person name="Andreopoulos B."/>
            <person name="Lipzen A."/>
            <person name="Chen C."/>
            <person name="Yanf M."/>
            <person name="Daum C."/>
            <person name="Ng V."/>
            <person name="Clum A."/>
            <person name="Steindorff A."/>
            <person name="Ohm R."/>
            <person name="Martin F."/>
            <person name="Silar P."/>
            <person name="Natvig D."/>
            <person name="Lalanne C."/>
            <person name="Gautier V."/>
            <person name="Ament-Velasquez S.L."/>
            <person name="Kruys A."/>
            <person name="Hutchinson M.I."/>
            <person name="Powell A.J."/>
            <person name="Barry K."/>
            <person name="Miller A.N."/>
            <person name="Grigoriev I.V."/>
            <person name="Debuchy R."/>
            <person name="Gladieux P."/>
            <person name="Thoren M.H."/>
            <person name="Johannesson H."/>
        </authorList>
    </citation>
    <scope>NUCLEOTIDE SEQUENCE</scope>
    <source>
        <strain evidence="1">CBS 540.89</strain>
    </source>
</reference>
<evidence type="ECO:0000313" key="1">
    <source>
        <dbReference type="EMBL" id="KAK0721374.1"/>
    </source>
</evidence>
<evidence type="ECO:0000313" key="2">
    <source>
        <dbReference type="Proteomes" id="UP001172159"/>
    </source>
</evidence>